<reference evidence="1 2" key="1">
    <citation type="submission" date="2019-09" db="EMBL/GenBank/DDBJ databases">
        <title>Actinomadura physcomitrii sp. nov., a novel actinomycete isolated from moss [Physcomitrium sphaericum (Ludw) Fuernr].</title>
        <authorList>
            <person name="Liu C."/>
            <person name="Zhuang X."/>
        </authorList>
    </citation>
    <scope>NUCLEOTIDE SEQUENCE [LARGE SCALE GENOMIC DNA]</scope>
    <source>
        <strain evidence="1 2">CYP1-1B</strain>
    </source>
</reference>
<sequence>MGTWSKGTLVGERHRVDVILPAPVVHEAPKVVGPHWQVVRWSPVAARWTATAVLSTLLGLTSPLGLDAPRTAAVYTLVRLFPWWR</sequence>
<keyword evidence="2" id="KW-1185">Reference proteome</keyword>
<evidence type="ECO:0000313" key="1">
    <source>
        <dbReference type="EMBL" id="KAB2388831.1"/>
    </source>
</evidence>
<accession>A0A6L3W1V0</accession>
<evidence type="ECO:0000313" key="2">
    <source>
        <dbReference type="Proteomes" id="UP000483004"/>
    </source>
</evidence>
<name>A0A6L3W1V0_9ACTN</name>
<protein>
    <submittedName>
        <fullName evidence="1">Uncharacterized protein</fullName>
    </submittedName>
</protein>
<organism evidence="1 2">
    <name type="scientific">Actinomadura montaniterrae</name>
    <dbReference type="NCBI Taxonomy" id="1803903"/>
    <lineage>
        <taxon>Bacteria</taxon>
        <taxon>Bacillati</taxon>
        <taxon>Actinomycetota</taxon>
        <taxon>Actinomycetes</taxon>
        <taxon>Streptosporangiales</taxon>
        <taxon>Thermomonosporaceae</taxon>
        <taxon>Actinomadura</taxon>
    </lineage>
</organism>
<dbReference type="EMBL" id="WBMR01000003">
    <property type="protein sequence ID" value="KAB2388831.1"/>
    <property type="molecule type" value="Genomic_DNA"/>
</dbReference>
<dbReference type="RefSeq" id="WP_151538177.1">
    <property type="nucleotide sequence ID" value="NZ_WBMR01000003.1"/>
</dbReference>
<proteinExistence type="predicted"/>
<dbReference type="AlphaFoldDB" id="A0A6L3W1V0"/>
<comment type="caution">
    <text evidence="1">The sequence shown here is derived from an EMBL/GenBank/DDBJ whole genome shotgun (WGS) entry which is preliminary data.</text>
</comment>
<dbReference type="Proteomes" id="UP000483004">
    <property type="component" value="Unassembled WGS sequence"/>
</dbReference>
<gene>
    <name evidence="1" type="ORF">F9B16_02640</name>
</gene>